<dbReference type="CDD" id="cd06606">
    <property type="entry name" value="STKc_MAPKKK"/>
    <property type="match status" value="1"/>
</dbReference>
<protein>
    <recommendedName>
        <fullName evidence="8">Protein kinase domain-containing protein</fullName>
    </recommendedName>
</protein>
<evidence type="ECO:0000259" key="8">
    <source>
        <dbReference type="PROSITE" id="PS50011"/>
    </source>
</evidence>
<reference evidence="9 10" key="1">
    <citation type="submission" date="2024-01" db="EMBL/GenBank/DDBJ databases">
        <title>Genome assemblies of Stephania.</title>
        <authorList>
            <person name="Yang L."/>
        </authorList>
    </citation>
    <scope>NUCLEOTIDE SEQUENCE [LARGE SCALE GENOMIC DNA]</scope>
    <source>
        <strain evidence="9">YNDBR</strain>
        <tissue evidence="9">Leaf</tissue>
    </source>
</reference>
<evidence type="ECO:0000256" key="3">
    <source>
        <dbReference type="ARBA" id="ARBA00022777"/>
    </source>
</evidence>
<comment type="caution">
    <text evidence="9">The sequence shown here is derived from an EMBL/GenBank/DDBJ whole genome shotgun (WGS) entry which is preliminary data.</text>
</comment>
<dbReference type="PROSITE" id="PS00108">
    <property type="entry name" value="PROTEIN_KINASE_ST"/>
    <property type="match status" value="1"/>
</dbReference>
<evidence type="ECO:0000256" key="6">
    <source>
        <dbReference type="RuleBase" id="RU000304"/>
    </source>
</evidence>
<evidence type="ECO:0000313" key="9">
    <source>
        <dbReference type="EMBL" id="KAK9151691.1"/>
    </source>
</evidence>
<dbReference type="GO" id="GO:0004674">
    <property type="term" value="F:protein serine/threonine kinase activity"/>
    <property type="evidence" value="ECO:0007669"/>
    <property type="project" value="UniProtKB-KW"/>
</dbReference>
<dbReference type="InterPro" id="IPR011009">
    <property type="entry name" value="Kinase-like_dom_sf"/>
</dbReference>
<dbReference type="SUPFAM" id="SSF56112">
    <property type="entry name" value="Protein kinase-like (PK-like)"/>
    <property type="match status" value="1"/>
</dbReference>
<dbReference type="EMBL" id="JBBNAF010000004">
    <property type="protein sequence ID" value="KAK9151691.1"/>
    <property type="molecule type" value="Genomic_DNA"/>
</dbReference>
<evidence type="ECO:0000256" key="1">
    <source>
        <dbReference type="ARBA" id="ARBA00022679"/>
    </source>
</evidence>
<comment type="similarity">
    <text evidence="6">Belongs to the protein kinase superfamily.</text>
</comment>
<feature type="compositionally biased region" description="Basic and acidic residues" evidence="7">
    <location>
        <begin position="285"/>
        <end position="294"/>
    </location>
</feature>
<keyword evidence="4 5" id="KW-0067">ATP-binding</keyword>
<dbReference type="GO" id="GO:0007165">
    <property type="term" value="P:signal transduction"/>
    <property type="evidence" value="ECO:0007669"/>
    <property type="project" value="TreeGrafter"/>
</dbReference>
<dbReference type="InterPro" id="IPR008271">
    <property type="entry name" value="Ser/Thr_kinase_AS"/>
</dbReference>
<accession>A0AAP0PSU5</accession>
<name>A0AAP0PSU5_9MAGN</name>
<keyword evidence="6" id="KW-0723">Serine/threonine-protein kinase</keyword>
<dbReference type="AlphaFoldDB" id="A0AAP0PSU5"/>
<dbReference type="Pfam" id="PF00069">
    <property type="entry name" value="Pkinase"/>
    <property type="match status" value="1"/>
</dbReference>
<dbReference type="PROSITE" id="PS00107">
    <property type="entry name" value="PROTEIN_KINASE_ATP"/>
    <property type="match status" value="1"/>
</dbReference>
<evidence type="ECO:0000256" key="5">
    <source>
        <dbReference type="PROSITE-ProRule" id="PRU10141"/>
    </source>
</evidence>
<keyword evidence="3" id="KW-0418">Kinase</keyword>
<evidence type="ECO:0000256" key="7">
    <source>
        <dbReference type="SAM" id="MobiDB-lite"/>
    </source>
</evidence>
<dbReference type="InterPro" id="IPR000719">
    <property type="entry name" value="Prot_kinase_dom"/>
</dbReference>
<evidence type="ECO:0000256" key="2">
    <source>
        <dbReference type="ARBA" id="ARBA00022741"/>
    </source>
</evidence>
<proteinExistence type="inferred from homology"/>
<keyword evidence="10" id="KW-1185">Reference proteome</keyword>
<evidence type="ECO:0000313" key="10">
    <source>
        <dbReference type="Proteomes" id="UP001420932"/>
    </source>
</evidence>
<sequence>MGSWIRGRTIGRGSTASVSIATDAQSGDVFAAKSAKLSKSEFLQREQRILSSLNCPQIVGYIGHDETTEQGQTLYNLFMEYVPGGTLTELVQKQGGSIKESEIRAHTREILRGLSYLHSRGIAHCDIKGRNVLIGADGAAKIADFGCAKWNYENCDGMAMSGTPAFMAPEVAREEEQGIKADVWAVGCTVIEMITGHPPWPELEDPISAIYKIGFSDEVPKIPSSISEELKDFLGKCLRRDGKERLTVDQLLKHSFLVDSTSKNSPTSVLDQDFWDSFEEEEEMERASSSRDGENSSVSERMRQVSCLRAPIWDCEENG</sequence>
<dbReference type="PROSITE" id="PS50011">
    <property type="entry name" value="PROTEIN_KINASE_DOM"/>
    <property type="match status" value="1"/>
</dbReference>
<organism evidence="9 10">
    <name type="scientific">Stephania yunnanensis</name>
    <dbReference type="NCBI Taxonomy" id="152371"/>
    <lineage>
        <taxon>Eukaryota</taxon>
        <taxon>Viridiplantae</taxon>
        <taxon>Streptophyta</taxon>
        <taxon>Embryophyta</taxon>
        <taxon>Tracheophyta</taxon>
        <taxon>Spermatophyta</taxon>
        <taxon>Magnoliopsida</taxon>
        <taxon>Ranunculales</taxon>
        <taxon>Menispermaceae</taxon>
        <taxon>Menispermoideae</taxon>
        <taxon>Cissampelideae</taxon>
        <taxon>Stephania</taxon>
    </lineage>
</organism>
<feature type="region of interest" description="Disordered" evidence="7">
    <location>
        <begin position="280"/>
        <end position="303"/>
    </location>
</feature>
<dbReference type="GO" id="GO:0005524">
    <property type="term" value="F:ATP binding"/>
    <property type="evidence" value="ECO:0007669"/>
    <property type="project" value="UniProtKB-UniRule"/>
</dbReference>
<dbReference type="SMART" id="SM00220">
    <property type="entry name" value="S_TKc"/>
    <property type="match status" value="1"/>
</dbReference>
<dbReference type="InterPro" id="IPR017441">
    <property type="entry name" value="Protein_kinase_ATP_BS"/>
</dbReference>
<keyword evidence="2 5" id="KW-0547">Nucleotide-binding</keyword>
<feature type="domain" description="Protein kinase" evidence="8">
    <location>
        <begin position="4"/>
        <end position="257"/>
    </location>
</feature>
<dbReference type="PANTHER" id="PTHR48011">
    <property type="entry name" value="CCR4-NOT TRANSCRIPTIONAL COMPLEX SUBUNIT CAF120-RELATED"/>
    <property type="match status" value="1"/>
</dbReference>
<feature type="binding site" evidence="5">
    <location>
        <position position="33"/>
    </location>
    <ligand>
        <name>ATP</name>
        <dbReference type="ChEBI" id="CHEBI:30616"/>
    </ligand>
</feature>
<dbReference type="PANTHER" id="PTHR48011:SF4">
    <property type="entry name" value="MITOGEN-ACTIVATED PROTEIN KINASE KINASE KINASE 19"/>
    <property type="match status" value="1"/>
</dbReference>
<dbReference type="InterPro" id="IPR052751">
    <property type="entry name" value="Plant_MAPKKK"/>
</dbReference>
<dbReference type="Gene3D" id="1.10.510.10">
    <property type="entry name" value="Transferase(Phosphotransferase) domain 1"/>
    <property type="match status" value="1"/>
</dbReference>
<keyword evidence="1" id="KW-0808">Transferase</keyword>
<evidence type="ECO:0000256" key="4">
    <source>
        <dbReference type="ARBA" id="ARBA00022840"/>
    </source>
</evidence>
<gene>
    <name evidence="9" type="ORF">Syun_010000</name>
</gene>
<dbReference type="Proteomes" id="UP001420932">
    <property type="component" value="Unassembled WGS sequence"/>
</dbReference>